<feature type="region of interest" description="Disordered" evidence="1">
    <location>
        <begin position="102"/>
        <end position="122"/>
    </location>
</feature>
<name>A0A5C3PQ62_9APHY</name>
<organism evidence="2 3">
    <name type="scientific">Polyporus arcularius HHB13444</name>
    <dbReference type="NCBI Taxonomy" id="1314778"/>
    <lineage>
        <taxon>Eukaryota</taxon>
        <taxon>Fungi</taxon>
        <taxon>Dikarya</taxon>
        <taxon>Basidiomycota</taxon>
        <taxon>Agaricomycotina</taxon>
        <taxon>Agaricomycetes</taxon>
        <taxon>Polyporales</taxon>
        <taxon>Polyporaceae</taxon>
        <taxon>Polyporus</taxon>
    </lineage>
</organism>
<dbReference type="EMBL" id="ML211018">
    <property type="protein sequence ID" value="TFK91541.1"/>
    <property type="molecule type" value="Genomic_DNA"/>
</dbReference>
<evidence type="ECO:0000313" key="2">
    <source>
        <dbReference type="EMBL" id="TFK91541.1"/>
    </source>
</evidence>
<keyword evidence="3" id="KW-1185">Reference proteome</keyword>
<dbReference type="AlphaFoldDB" id="A0A5C3PQ62"/>
<reference evidence="2 3" key="1">
    <citation type="journal article" date="2019" name="Nat. Ecol. Evol.">
        <title>Megaphylogeny resolves global patterns of mushroom evolution.</title>
        <authorList>
            <person name="Varga T."/>
            <person name="Krizsan K."/>
            <person name="Foldi C."/>
            <person name="Dima B."/>
            <person name="Sanchez-Garcia M."/>
            <person name="Sanchez-Ramirez S."/>
            <person name="Szollosi G.J."/>
            <person name="Szarkandi J.G."/>
            <person name="Papp V."/>
            <person name="Albert L."/>
            <person name="Andreopoulos W."/>
            <person name="Angelini C."/>
            <person name="Antonin V."/>
            <person name="Barry K.W."/>
            <person name="Bougher N.L."/>
            <person name="Buchanan P."/>
            <person name="Buyck B."/>
            <person name="Bense V."/>
            <person name="Catcheside P."/>
            <person name="Chovatia M."/>
            <person name="Cooper J."/>
            <person name="Damon W."/>
            <person name="Desjardin D."/>
            <person name="Finy P."/>
            <person name="Geml J."/>
            <person name="Haridas S."/>
            <person name="Hughes K."/>
            <person name="Justo A."/>
            <person name="Karasinski D."/>
            <person name="Kautmanova I."/>
            <person name="Kiss B."/>
            <person name="Kocsube S."/>
            <person name="Kotiranta H."/>
            <person name="LaButti K.M."/>
            <person name="Lechner B.E."/>
            <person name="Liimatainen K."/>
            <person name="Lipzen A."/>
            <person name="Lukacs Z."/>
            <person name="Mihaltcheva S."/>
            <person name="Morgado L.N."/>
            <person name="Niskanen T."/>
            <person name="Noordeloos M.E."/>
            <person name="Ohm R.A."/>
            <person name="Ortiz-Santana B."/>
            <person name="Ovrebo C."/>
            <person name="Racz N."/>
            <person name="Riley R."/>
            <person name="Savchenko A."/>
            <person name="Shiryaev A."/>
            <person name="Soop K."/>
            <person name="Spirin V."/>
            <person name="Szebenyi C."/>
            <person name="Tomsovsky M."/>
            <person name="Tulloss R.E."/>
            <person name="Uehling J."/>
            <person name="Grigoriev I.V."/>
            <person name="Vagvolgyi C."/>
            <person name="Papp T."/>
            <person name="Martin F.M."/>
            <person name="Miettinen O."/>
            <person name="Hibbett D.S."/>
            <person name="Nagy L.G."/>
        </authorList>
    </citation>
    <scope>NUCLEOTIDE SEQUENCE [LARGE SCALE GENOMIC DNA]</scope>
    <source>
        <strain evidence="2 3">HHB13444</strain>
    </source>
</reference>
<proteinExistence type="predicted"/>
<protein>
    <submittedName>
        <fullName evidence="2">Uncharacterized protein</fullName>
    </submittedName>
</protein>
<evidence type="ECO:0000256" key="1">
    <source>
        <dbReference type="SAM" id="MobiDB-lite"/>
    </source>
</evidence>
<accession>A0A5C3PQ62</accession>
<dbReference type="InParanoid" id="A0A5C3PQ62"/>
<sequence>MYVHTYRRPQNHSDRRAARMLTRTRTRRQSRAVRSEARTYAGEGPGAGMFMIRRSPCTIRRSRSAARGVVPRGRRLVAGAPGFQDLDCRRCAPGSSRSSVICRPGSNPAVARRPRARESPSYAQVPGARVRVRVRVCECKDVPMTIGCGIAASDAGTSASVPAARAPSRRWCCKWATSSSVPRPAARGCRVQTLTMIRDGASGPETRGQRPHPRPRGRAEAPSRPRGTPRLGSTELSCRVSAFNSQEFELQTRTGGASLLRVVRGEWIVDAGRWPWML</sequence>
<dbReference type="Proteomes" id="UP000308197">
    <property type="component" value="Unassembled WGS sequence"/>
</dbReference>
<gene>
    <name evidence="2" type="ORF">K466DRAFT_313945</name>
</gene>
<evidence type="ECO:0000313" key="3">
    <source>
        <dbReference type="Proteomes" id="UP000308197"/>
    </source>
</evidence>
<feature type="region of interest" description="Disordered" evidence="1">
    <location>
        <begin position="197"/>
        <end position="233"/>
    </location>
</feature>